<protein>
    <recommendedName>
        <fullName evidence="3">ribonucleoside-triphosphate reductase (thioredoxin)</fullName>
        <ecNumber evidence="3">1.17.4.2</ecNumber>
    </recommendedName>
</protein>
<reference evidence="14" key="1">
    <citation type="journal article" date="2020" name="Nature">
        <title>Giant virus diversity and host interactions through global metagenomics.</title>
        <authorList>
            <person name="Schulz F."/>
            <person name="Roux S."/>
            <person name="Paez-Espino D."/>
            <person name="Jungbluth S."/>
            <person name="Walsh D.A."/>
            <person name="Denef V.J."/>
            <person name="McMahon K.D."/>
            <person name="Konstantinidis K.T."/>
            <person name="Eloe-Fadrosh E.A."/>
            <person name="Kyrpides N.C."/>
            <person name="Woyke T."/>
        </authorList>
    </citation>
    <scope>NUCLEOTIDE SEQUENCE</scope>
    <source>
        <strain evidence="14">GVMAG-S-1040241-154</strain>
    </source>
</reference>
<proteinExistence type="inferred from homology"/>
<keyword evidence="8" id="KW-0560">Oxidoreductase</keyword>
<dbReference type="EMBL" id="MN740684">
    <property type="protein sequence ID" value="QHU07139.1"/>
    <property type="molecule type" value="Genomic_DNA"/>
</dbReference>
<dbReference type="Pfam" id="PF21995">
    <property type="entry name" value="RNR-II_ins_dom"/>
    <property type="match status" value="1"/>
</dbReference>
<dbReference type="GO" id="GO:0031419">
    <property type="term" value="F:cobalamin binding"/>
    <property type="evidence" value="ECO:0007669"/>
    <property type="project" value="UniProtKB-KW"/>
</dbReference>
<keyword evidence="7" id="KW-0067">ATP-binding</keyword>
<dbReference type="GO" id="GO:0008998">
    <property type="term" value="F:ribonucleoside-triphosphate reductase (thioredoxin) activity"/>
    <property type="evidence" value="ECO:0007669"/>
    <property type="project" value="UniProtKB-EC"/>
</dbReference>
<name>A0A6C0JNI0_9ZZZZ</name>
<dbReference type="Gene3D" id="3.90.1390.10">
    <property type="entry name" value="b-12 dependent (class ii) ribonucleotide reductase, chain A, domain 3"/>
    <property type="match status" value="1"/>
</dbReference>
<dbReference type="Gene3D" id="3.30.1620.10">
    <property type="entry name" value="b-12 dependent (class ii) ribonucleotide reductase, Chain A, Domain 2"/>
    <property type="match status" value="1"/>
</dbReference>
<dbReference type="EC" id="1.17.4.2" evidence="3"/>
<evidence type="ECO:0000256" key="2">
    <source>
        <dbReference type="ARBA" id="ARBA00005654"/>
    </source>
</evidence>
<keyword evidence="6" id="KW-0547">Nucleotide-binding</keyword>
<keyword evidence="11" id="KW-0170">Cobalt</keyword>
<dbReference type="InterPro" id="IPR040763">
    <property type="entry name" value="RNR_alpha_hel"/>
</dbReference>
<accession>A0A6C0JNI0</accession>
<comment type="cofactor">
    <cofactor evidence="1">
        <name>adenosylcob(III)alamin</name>
        <dbReference type="ChEBI" id="CHEBI:18408"/>
    </cofactor>
</comment>
<dbReference type="Pfam" id="PF17975">
    <property type="entry name" value="RNR_Alpha"/>
    <property type="match status" value="1"/>
</dbReference>
<evidence type="ECO:0000256" key="3">
    <source>
        <dbReference type="ARBA" id="ARBA00012275"/>
    </source>
</evidence>
<organism evidence="14">
    <name type="scientific">viral metagenome</name>
    <dbReference type="NCBI Taxonomy" id="1070528"/>
    <lineage>
        <taxon>unclassified sequences</taxon>
        <taxon>metagenomes</taxon>
        <taxon>organismal metagenomes</taxon>
    </lineage>
</organism>
<dbReference type="Pfam" id="PF03477">
    <property type="entry name" value="ATP-cone"/>
    <property type="match status" value="1"/>
</dbReference>
<dbReference type="GO" id="GO:0004748">
    <property type="term" value="F:ribonucleoside-diphosphate reductase activity, thioredoxin disulfide as acceptor"/>
    <property type="evidence" value="ECO:0007669"/>
    <property type="project" value="TreeGrafter"/>
</dbReference>
<evidence type="ECO:0000256" key="9">
    <source>
        <dbReference type="ARBA" id="ARBA00023157"/>
    </source>
</evidence>
<dbReference type="GO" id="GO:0005524">
    <property type="term" value="F:ATP binding"/>
    <property type="evidence" value="ECO:0007669"/>
    <property type="project" value="UniProtKB-KW"/>
</dbReference>
<dbReference type="InterPro" id="IPR054158">
    <property type="entry name" value="RNR-II_ins_dom"/>
</dbReference>
<keyword evidence="10" id="KW-0676">Redox-active center</keyword>
<dbReference type="PROSITE" id="PS51161">
    <property type="entry name" value="ATP_CONE"/>
    <property type="match status" value="1"/>
</dbReference>
<comment type="catalytic activity">
    <reaction evidence="12">
        <text>a 2'-deoxyribonucleoside 5'-triphosphate + [thioredoxin]-disulfide + H2O = a ribonucleoside 5'-triphosphate + [thioredoxin]-dithiol</text>
        <dbReference type="Rhea" id="RHEA:12701"/>
        <dbReference type="Rhea" id="RHEA-COMP:10698"/>
        <dbReference type="Rhea" id="RHEA-COMP:10700"/>
        <dbReference type="ChEBI" id="CHEBI:15377"/>
        <dbReference type="ChEBI" id="CHEBI:29950"/>
        <dbReference type="ChEBI" id="CHEBI:50058"/>
        <dbReference type="ChEBI" id="CHEBI:61557"/>
        <dbReference type="ChEBI" id="CHEBI:61560"/>
        <dbReference type="EC" id="1.17.4.2"/>
    </reaction>
</comment>
<evidence type="ECO:0000256" key="7">
    <source>
        <dbReference type="ARBA" id="ARBA00022840"/>
    </source>
</evidence>
<comment type="similarity">
    <text evidence="2">Belongs to the class II ribonucleoside-triphosphate reductase family.</text>
</comment>
<keyword evidence="9" id="KW-1015">Disulfide bond</keyword>
<sequence length="747" mass="85926">MSLKIIKRDNTISTYDIDKIKNVLHLAFNNSNTVCNNIDELIGNINNDILDYSKKNNKENIEIENIQNIVETNLMKGSYYDTAKHYIEYRKGRNDKRNNTSYIDKIPDDVETPWGMLGYITYKRTYSRVMEKYNDEDVSIKYTEEYRNSIQRILNACQNQLNINFTNEELKKAYYYLKKLKCSVAGRFLWQLGTETVDKIGTMSLQNCAFVKIDEPVKPFTWIFDVLMLGTGVGFNIQRHNIEKLPPLLDCDINITRNDVKDADFIIPDSREGWVSLLEKILEAYFFKGKSFTYSTILIRNKGTKIKGFGGTASGPEDLVKGLKNIQSVLQKKKGQKLSSVDCLDIINIIATIVVAGNVRRSALVSLGDHDDIPYLKAKDWASGNIPNWRCMSNNSVVCENTDDLPEEFWEGYMGTSEPYGLVNLKLSREIGRIKDGEKYKDPNVDGYNPCCEISLNNFETCCLSEIYLSNIDSYDELKEIATIVYRICKHSLRLKCHHIDTQNIIHKNSRIGIGITGYMQSSEEQKSWLEPLYEYIREYDVQYSEKMNFPKSIKLTTVKPSGTLSLLAGVTSGCHPAIYQYFIRRIRIASSNDLIDLCRDNGYYVEYQRNFDGTDDKNTMIVEFPCYYPMGTTLAKDMSAIDQLEVVKHLQNVWSDNSVSCTIYYRLNELDMVKKWLKDNYTSNVKTCSFLLHNDHGFAQAPFEEITKEKYEELIKKVKPITSANIMNEENPDMSEECRGGGCPIR</sequence>
<dbReference type="InterPro" id="IPR050862">
    <property type="entry name" value="RdRp_reductase_class-2"/>
</dbReference>
<evidence type="ECO:0000256" key="6">
    <source>
        <dbReference type="ARBA" id="ARBA00022741"/>
    </source>
</evidence>
<evidence type="ECO:0000256" key="5">
    <source>
        <dbReference type="ARBA" id="ARBA00022705"/>
    </source>
</evidence>
<evidence type="ECO:0000256" key="12">
    <source>
        <dbReference type="ARBA" id="ARBA00048987"/>
    </source>
</evidence>
<evidence type="ECO:0000313" key="14">
    <source>
        <dbReference type="EMBL" id="QHU07139.1"/>
    </source>
</evidence>
<dbReference type="GO" id="GO:0006260">
    <property type="term" value="P:DNA replication"/>
    <property type="evidence" value="ECO:0007669"/>
    <property type="project" value="UniProtKB-KW"/>
</dbReference>
<evidence type="ECO:0000256" key="1">
    <source>
        <dbReference type="ARBA" id="ARBA00001922"/>
    </source>
</evidence>
<keyword evidence="5" id="KW-0235">DNA replication</keyword>
<evidence type="ECO:0000256" key="4">
    <source>
        <dbReference type="ARBA" id="ARBA00022628"/>
    </source>
</evidence>
<evidence type="ECO:0000259" key="13">
    <source>
        <dbReference type="PROSITE" id="PS51161"/>
    </source>
</evidence>
<dbReference type="PANTHER" id="PTHR43371:SF1">
    <property type="entry name" value="RIBONUCLEOSIDE-DIPHOSPHATE REDUCTASE"/>
    <property type="match status" value="1"/>
</dbReference>
<dbReference type="SUPFAM" id="SSF51998">
    <property type="entry name" value="PFL-like glycyl radical enzymes"/>
    <property type="match status" value="1"/>
</dbReference>
<dbReference type="InterPro" id="IPR005144">
    <property type="entry name" value="ATP-cone_dom"/>
</dbReference>
<evidence type="ECO:0000256" key="10">
    <source>
        <dbReference type="ARBA" id="ARBA00023284"/>
    </source>
</evidence>
<feature type="domain" description="ATP-cone" evidence="13">
    <location>
        <begin position="3"/>
        <end position="97"/>
    </location>
</feature>
<dbReference type="PANTHER" id="PTHR43371">
    <property type="entry name" value="VITAMIN B12-DEPENDENT RIBONUCLEOTIDE REDUCTASE"/>
    <property type="match status" value="1"/>
</dbReference>
<dbReference type="AlphaFoldDB" id="A0A6C0JNI0"/>
<evidence type="ECO:0000256" key="11">
    <source>
        <dbReference type="ARBA" id="ARBA00023285"/>
    </source>
</evidence>
<dbReference type="Gene3D" id="3.20.70.20">
    <property type="match status" value="1"/>
</dbReference>
<evidence type="ECO:0000256" key="8">
    <source>
        <dbReference type="ARBA" id="ARBA00023002"/>
    </source>
</evidence>
<keyword evidence="4" id="KW-0846">Cobalamin</keyword>